<gene>
    <name evidence="1" type="ORF">DPMN_147201</name>
</gene>
<evidence type="ECO:0000313" key="2">
    <source>
        <dbReference type="Proteomes" id="UP000828390"/>
    </source>
</evidence>
<keyword evidence="2" id="KW-1185">Reference proteome</keyword>
<dbReference type="EMBL" id="JAIWYP010000007">
    <property type="protein sequence ID" value="KAH3793683.1"/>
    <property type="molecule type" value="Genomic_DNA"/>
</dbReference>
<name>A0A9D4J2S3_DREPO</name>
<reference evidence="1" key="1">
    <citation type="journal article" date="2019" name="bioRxiv">
        <title>The Genome of the Zebra Mussel, Dreissena polymorpha: A Resource for Invasive Species Research.</title>
        <authorList>
            <person name="McCartney M.A."/>
            <person name="Auch B."/>
            <person name="Kono T."/>
            <person name="Mallez S."/>
            <person name="Zhang Y."/>
            <person name="Obille A."/>
            <person name="Becker A."/>
            <person name="Abrahante J.E."/>
            <person name="Garbe J."/>
            <person name="Badalamenti J.P."/>
            <person name="Herman A."/>
            <person name="Mangelson H."/>
            <person name="Liachko I."/>
            <person name="Sullivan S."/>
            <person name="Sone E.D."/>
            <person name="Koren S."/>
            <person name="Silverstein K.A.T."/>
            <person name="Beckman K.B."/>
            <person name="Gohl D.M."/>
        </authorList>
    </citation>
    <scope>NUCLEOTIDE SEQUENCE</scope>
    <source>
        <strain evidence="1">Duluth1</strain>
        <tissue evidence="1">Whole animal</tissue>
    </source>
</reference>
<proteinExistence type="predicted"/>
<sequence>METELETVENRLSSLSMIGASIREGFTPGEAHPEMETELETVENRLSSLSMMGASIREGFTTGGDPS</sequence>
<accession>A0A9D4J2S3</accession>
<reference evidence="1" key="2">
    <citation type="submission" date="2020-11" db="EMBL/GenBank/DDBJ databases">
        <authorList>
            <person name="McCartney M.A."/>
            <person name="Auch B."/>
            <person name="Kono T."/>
            <person name="Mallez S."/>
            <person name="Becker A."/>
            <person name="Gohl D.M."/>
            <person name="Silverstein K.A.T."/>
            <person name="Koren S."/>
            <person name="Bechman K.B."/>
            <person name="Herman A."/>
            <person name="Abrahante J.E."/>
            <person name="Garbe J."/>
        </authorList>
    </citation>
    <scope>NUCLEOTIDE SEQUENCE</scope>
    <source>
        <strain evidence="1">Duluth1</strain>
        <tissue evidence="1">Whole animal</tissue>
    </source>
</reference>
<dbReference type="AlphaFoldDB" id="A0A9D4J2S3"/>
<dbReference type="Proteomes" id="UP000828390">
    <property type="component" value="Unassembled WGS sequence"/>
</dbReference>
<organism evidence="1 2">
    <name type="scientific">Dreissena polymorpha</name>
    <name type="common">Zebra mussel</name>
    <name type="synonym">Mytilus polymorpha</name>
    <dbReference type="NCBI Taxonomy" id="45954"/>
    <lineage>
        <taxon>Eukaryota</taxon>
        <taxon>Metazoa</taxon>
        <taxon>Spiralia</taxon>
        <taxon>Lophotrochozoa</taxon>
        <taxon>Mollusca</taxon>
        <taxon>Bivalvia</taxon>
        <taxon>Autobranchia</taxon>
        <taxon>Heteroconchia</taxon>
        <taxon>Euheterodonta</taxon>
        <taxon>Imparidentia</taxon>
        <taxon>Neoheterodontei</taxon>
        <taxon>Myida</taxon>
        <taxon>Dreissenoidea</taxon>
        <taxon>Dreissenidae</taxon>
        <taxon>Dreissena</taxon>
    </lineage>
</organism>
<evidence type="ECO:0000313" key="1">
    <source>
        <dbReference type="EMBL" id="KAH3793683.1"/>
    </source>
</evidence>
<protein>
    <submittedName>
        <fullName evidence="1">Uncharacterized protein</fullName>
    </submittedName>
</protein>
<comment type="caution">
    <text evidence="1">The sequence shown here is derived from an EMBL/GenBank/DDBJ whole genome shotgun (WGS) entry which is preliminary data.</text>
</comment>